<evidence type="ECO:0000313" key="4">
    <source>
        <dbReference type="Proteomes" id="UP001150569"/>
    </source>
</evidence>
<comment type="caution">
    <text evidence="3">The sequence shown here is derived from an EMBL/GenBank/DDBJ whole genome shotgun (WGS) entry which is preliminary data.</text>
</comment>
<gene>
    <name evidence="3" type="ORF">IWQ60_001459</name>
</gene>
<evidence type="ECO:0000256" key="1">
    <source>
        <dbReference type="SAM" id="MobiDB-lite"/>
    </source>
</evidence>
<name>A0A9W8E1W7_9FUNG</name>
<dbReference type="Proteomes" id="UP001150569">
    <property type="component" value="Unassembled WGS sequence"/>
</dbReference>
<reference evidence="3" key="1">
    <citation type="submission" date="2022-07" db="EMBL/GenBank/DDBJ databases">
        <title>Phylogenomic reconstructions and comparative analyses of Kickxellomycotina fungi.</title>
        <authorList>
            <person name="Reynolds N.K."/>
            <person name="Stajich J.E."/>
            <person name="Barry K."/>
            <person name="Grigoriev I.V."/>
            <person name="Crous P."/>
            <person name="Smith M.E."/>
        </authorList>
    </citation>
    <scope>NUCLEOTIDE SEQUENCE</scope>
    <source>
        <strain evidence="3">RSA 861</strain>
    </source>
</reference>
<accession>A0A9W8E1W7</accession>
<evidence type="ECO:0000256" key="2">
    <source>
        <dbReference type="SAM" id="SignalP"/>
    </source>
</evidence>
<sequence>MLITRPATVLFALVASVAAMASATILQVSQPDVHSVALVRRSNGRRAAEAIIKFMASTVAVKEFFTICKDLDLEGVKNQSNALIQRYKTVCEAGQESKTPAANAEQKKNKTPAANAEQKKNKTPAANAEQHDCSIVPFIEGMTTDEMKMIHDAFAKQLKECQEKKQ</sequence>
<evidence type="ECO:0000313" key="3">
    <source>
        <dbReference type="EMBL" id="KAJ1929099.1"/>
    </source>
</evidence>
<dbReference type="EMBL" id="JANBPT010000047">
    <property type="protein sequence ID" value="KAJ1929099.1"/>
    <property type="molecule type" value="Genomic_DNA"/>
</dbReference>
<organism evidence="3 4">
    <name type="scientific">Tieghemiomyces parasiticus</name>
    <dbReference type="NCBI Taxonomy" id="78921"/>
    <lineage>
        <taxon>Eukaryota</taxon>
        <taxon>Fungi</taxon>
        <taxon>Fungi incertae sedis</taxon>
        <taxon>Zoopagomycota</taxon>
        <taxon>Kickxellomycotina</taxon>
        <taxon>Dimargaritomycetes</taxon>
        <taxon>Dimargaritales</taxon>
        <taxon>Dimargaritaceae</taxon>
        <taxon>Tieghemiomyces</taxon>
    </lineage>
</organism>
<protein>
    <submittedName>
        <fullName evidence="3">Uncharacterized protein</fullName>
    </submittedName>
</protein>
<keyword evidence="2" id="KW-0732">Signal</keyword>
<keyword evidence="4" id="KW-1185">Reference proteome</keyword>
<feature type="chain" id="PRO_5040847681" evidence="2">
    <location>
        <begin position="24"/>
        <end position="166"/>
    </location>
</feature>
<feature type="region of interest" description="Disordered" evidence="1">
    <location>
        <begin position="95"/>
        <end position="130"/>
    </location>
</feature>
<proteinExistence type="predicted"/>
<dbReference type="AlphaFoldDB" id="A0A9W8E1W7"/>
<feature type="signal peptide" evidence="2">
    <location>
        <begin position="1"/>
        <end position="23"/>
    </location>
</feature>